<feature type="chain" id="PRO_5040284891" description="Hydrophobin" evidence="4">
    <location>
        <begin position="19"/>
        <end position="99"/>
    </location>
</feature>
<evidence type="ECO:0000256" key="1">
    <source>
        <dbReference type="ARBA" id="ARBA00004196"/>
    </source>
</evidence>
<dbReference type="Proteomes" id="UP000770015">
    <property type="component" value="Unassembled WGS sequence"/>
</dbReference>
<evidence type="ECO:0000313" key="5">
    <source>
        <dbReference type="EMBL" id="KAH6670922.1"/>
    </source>
</evidence>
<organism evidence="5 6">
    <name type="scientific">Plectosphaerella plurivora</name>
    <dbReference type="NCBI Taxonomy" id="936078"/>
    <lineage>
        <taxon>Eukaryota</taxon>
        <taxon>Fungi</taxon>
        <taxon>Dikarya</taxon>
        <taxon>Ascomycota</taxon>
        <taxon>Pezizomycotina</taxon>
        <taxon>Sordariomycetes</taxon>
        <taxon>Hypocreomycetidae</taxon>
        <taxon>Glomerellales</taxon>
        <taxon>Plectosphaerellaceae</taxon>
        <taxon>Plectosphaerella</taxon>
    </lineage>
</organism>
<evidence type="ECO:0000256" key="3">
    <source>
        <dbReference type="ARBA" id="ARBA00023157"/>
    </source>
</evidence>
<comment type="similarity">
    <text evidence="2">Belongs to the cerato-ulmin hydrophobin family.</text>
</comment>
<keyword evidence="4" id="KW-0732">Signal</keyword>
<dbReference type="EMBL" id="JAGSXJ010000029">
    <property type="protein sequence ID" value="KAH6670922.1"/>
    <property type="molecule type" value="Genomic_DNA"/>
</dbReference>
<keyword evidence="6" id="KW-1185">Reference proteome</keyword>
<protein>
    <recommendedName>
        <fullName evidence="7">Hydrophobin</fullName>
    </recommendedName>
</protein>
<name>A0A9P8V360_9PEZI</name>
<dbReference type="InterPro" id="IPR010636">
    <property type="entry name" value="Class_II_hydrophobin"/>
</dbReference>
<gene>
    <name evidence="5" type="ORF">F5X68DRAFT_236094</name>
</gene>
<dbReference type="Gene3D" id="3.20.120.10">
    <property type="entry name" value="Hydrophobin"/>
    <property type="match status" value="1"/>
</dbReference>
<evidence type="ECO:0000256" key="2">
    <source>
        <dbReference type="ARBA" id="ARBA00009576"/>
    </source>
</evidence>
<sequence length="99" mass="10690">MHFASLAVILLSGSFALAYEPCRAPTKPNCCTVTTNALNKLIETGCDPVTTTLDDQDHFIDTCGEKVSRCCPLRVGGITLVCQDLVEDDDDFGFGLFDV</sequence>
<dbReference type="AlphaFoldDB" id="A0A9P8V360"/>
<comment type="caution">
    <text evidence="5">The sequence shown here is derived from an EMBL/GenBank/DDBJ whole genome shotgun (WGS) entry which is preliminary data.</text>
</comment>
<dbReference type="InterPro" id="IPR036686">
    <property type="entry name" value="Class_II_Hydrophobin_sf"/>
</dbReference>
<evidence type="ECO:0000313" key="6">
    <source>
        <dbReference type="Proteomes" id="UP000770015"/>
    </source>
</evidence>
<dbReference type="Pfam" id="PF06766">
    <property type="entry name" value="Hydrophobin_2"/>
    <property type="match status" value="1"/>
</dbReference>
<evidence type="ECO:0000256" key="4">
    <source>
        <dbReference type="SAM" id="SignalP"/>
    </source>
</evidence>
<proteinExistence type="inferred from homology"/>
<dbReference type="GO" id="GO:0005576">
    <property type="term" value="C:extracellular region"/>
    <property type="evidence" value="ECO:0007669"/>
    <property type="project" value="InterPro"/>
</dbReference>
<accession>A0A9P8V360</accession>
<keyword evidence="3" id="KW-1015">Disulfide bond</keyword>
<comment type="subcellular location">
    <subcellularLocation>
        <location evidence="1">Cell envelope</location>
    </subcellularLocation>
</comment>
<reference evidence="5" key="1">
    <citation type="journal article" date="2021" name="Nat. Commun.">
        <title>Genetic determinants of endophytism in the Arabidopsis root mycobiome.</title>
        <authorList>
            <person name="Mesny F."/>
            <person name="Miyauchi S."/>
            <person name="Thiergart T."/>
            <person name="Pickel B."/>
            <person name="Atanasova L."/>
            <person name="Karlsson M."/>
            <person name="Huettel B."/>
            <person name="Barry K.W."/>
            <person name="Haridas S."/>
            <person name="Chen C."/>
            <person name="Bauer D."/>
            <person name="Andreopoulos W."/>
            <person name="Pangilinan J."/>
            <person name="LaButti K."/>
            <person name="Riley R."/>
            <person name="Lipzen A."/>
            <person name="Clum A."/>
            <person name="Drula E."/>
            <person name="Henrissat B."/>
            <person name="Kohler A."/>
            <person name="Grigoriev I.V."/>
            <person name="Martin F.M."/>
            <person name="Hacquard S."/>
        </authorList>
    </citation>
    <scope>NUCLEOTIDE SEQUENCE</scope>
    <source>
        <strain evidence="5">MPI-SDFR-AT-0117</strain>
    </source>
</reference>
<feature type="signal peptide" evidence="4">
    <location>
        <begin position="1"/>
        <end position="18"/>
    </location>
</feature>
<evidence type="ECO:0008006" key="7">
    <source>
        <dbReference type="Google" id="ProtNLM"/>
    </source>
</evidence>